<dbReference type="Gene3D" id="3.30.470.20">
    <property type="entry name" value="ATP-grasp fold, B domain"/>
    <property type="match status" value="2"/>
</dbReference>
<evidence type="ECO:0000259" key="11">
    <source>
        <dbReference type="Pfam" id="PF00391"/>
    </source>
</evidence>
<feature type="domain" description="Pyruvate phosphate dikinase AMP/ATP-binding" evidence="12">
    <location>
        <begin position="261"/>
        <end position="389"/>
    </location>
</feature>
<keyword evidence="6" id="KW-0443">Lipid metabolism</keyword>
<feature type="domain" description="PEP-utilising enzyme mobile" evidence="11">
    <location>
        <begin position="884"/>
        <end position="954"/>
    </location>
</feature>
<sequence>MTMTQIGGILSILIIPPIIGAIPLIDWFTYAVSGKELTKLGTGNISVSAAFYHGGKLAGILAVLSEAGKGVGVVLLSRIFFPSGSFWEIIALIMLILGRYYLGKGAGATNLTWGIVTHNPVAALLIFILGGVSFTIWREKQAGRISVLVLMVVVLSAQNINHPEYILLTIILASLMIWIYRQMADDLELNPSEVNGESAKMFRFFRGDSGIISLNEALNSQKVGAKASNLSRLKKWGYNVPDGWVLKIGDDIHKLQEFINPSSSNPYVVRSSALDEDTNWASAAGIYDSFVDLTDFDHLSQAVIDCFSSYNSAIALDYRQRQKQSEKGIAVIIQKQINGIYSGVIFSRDPVNQLEDTVCIEAVSGMGLKLVSGEVTPQQYRVFFPEEKVEGEGDISQEVLLNLGKIAREIEHLCQGIPQDIEWTYDGEKIWLLQTRPITTLKPVWTRKIAAEVIPGVIRPLTWSINQPLTCGVWGEIFTIVLGKKSRQLDFSQTATLHYDHAYFNATLLGEIFLLMGLPPESLEFLTRGSKFSKPPLTATIVNLGGLWRLLRKEWRLITDFAHDNDRYFRPILDELKDIPCETLSTIELLDRIDHILEVLKKATYYSILAPLSYSLRQTIFQVNPNDLDYDKIPEITSIKSLQKIAIETQNLLSEAELNQLDCNNYPAFFSYLSESTEGESILNRLEKWLEEYGYLSETATDIAVSRWSEDQSHMRLMFSKFVGEKEISLKVNKDKNKSWKTSMVQPRLDLKGQVAEIYSKLLAYLRYSFVEIENKLIKEKKVLEQGDIFFLKLTEIKDLIKDETINIDKIYNLIKARKCTWEENKKIKKIPYLIYGETPQIDLTTQNDISTTKKSLQGIPASMGIKEGKIKIIKSLTEAKNIDRETIIVVPYTDAGWTTILTQAGAIISEVGGKLSHGAIIAREYHIPAVMDIPHATEIFHDGQLVKVNGNNGIVTILSQITIEH</sequence>
<evidence type="ECO:0000256" key="1">
    <source>
        <dbReference type="ARBA" id="ARBA00022475"/>
    </source>
</evidence>
<dbReference type="RefSeq" id="WP_320001320.1">
    <property type="nucleotide sequence ID" value="NZ_CP138348.1"/>
</dbReference>
<keyword evidence="13" id="KW-0012">Acyltransferase</keyword>
<dbReference type="GO" id="GO:0016301">
    <property type="term" value="F:kinase activity"/>
    <property type="evidence" value="ECO:0007669"/>
    <property type="project" value="InterPro"/>
</dbReference>
<keyword evidence="3" id="KW-0808">Transferase</keyword>
<dbReference type="InterPro" id="IPR036637">
    <property type="entry name" value="Phosphohistidine_dom_sf"/>
</dbReference>
<reference evidence="13" key="1">
    <citation type="submission" date="2023-11" db="EMBL/GenBank/DDBJ databases">
        <title>Genome sequence of Cyanobacterium aponinum BCRC AL20115.</title>
        <authorList>
            <person name="Chang H.-Y."/>
            <person name="Lin K.-M."/>
            <person name="Hsueh H.-T."/>
            <person name="Chu H.-A."/>
            <person name="Kuo C.-H."/>
        </authorList>
    </citation>
    <scope>NUCLEOTIDE SEQUENCE</scope>
    <source>
        <strain evidence="13">AL20115</strain>
    </source>
</reference>
<feature type="transmembrane region" description="Helical" evidence="10">
    <location>
        <begin position="6"/>
        <end position="32"/>
    </location>
</feature>
<dbReference type="AlphaFoldDB" id="A0AAF0Z893"/>
<dbReference type="GO" id="GO:0005886">
    <property type="term" value="C:plasma membrane"/>
    <property type="evidence" value="ECO:0007669"/>
    <property type="project" value="InterPro"/>
</dbReference>
<evidence type="ECO:0000256" key="3">
    <source>
        <dbReference type="ARBA" id="ARBA00022679"/>
    </source>
</evidence>
<dbReference type="SUPFAM" id="SSF52009">
    <property type="entry name" value="Phosphohistidine domain"/>
    <property type="match status" value="1"/>
</dbReference>
<evidence type="ECO:0000256" key="8">
    <source>
        <dbReference type="ARBA" id="ARBA00023209"/>
    </source>
</evidence>
<keyword evidence="7 10" id="KW-0472">Membrane</keyword>
<gene>
    <name evidence="13" type="ORF">SAY89_14950</name>
</gene>
<evidence type="ECO:0000256" key="5">
    <source>
        <dbReference type="ARBA" id="ARBA00022989"/>
    </source>
</evidence>
<keyword evidence="2" id="KW-0444">Lipid biosynthesis</keyword>
<evidence type="ECO:0000313" key="13">
    <source>
        <dbReference type="EMBL" id="WPF88081.1"/>
    </source>
</evidence>
<dbReference type="PANTHER" id="PTHR43615">
    <property type="entry name" value="PHOSPHOENOLPYRUVATE SYNTHASE-RELATED"/>
    <property type="match status" value="1"/>
</dbReference>
<organism evidence="13">
    <name type="scientific">Cyanobacterium aponinum AL20115</name>
    <dbReference type="NCBI Taxonomy" id="3090662"/>
    <lineage>
        <taxon>Bacteria</taxon>
        <taxon>Bacillati</taxon>
        <taxon>Cyanobacteriota</taxon>
        <taxon>Cyanophyceae</taxon>
        <taxon>Oscillatoriophycideae</taxon>
        <taxon>Chroococcales</taxon>
        <taxon>Geminocystaceae</taxon>
        <taxon>Cyanobacterium</taxon>
    </lineage>
</organism>
<dbReference type="SUPFAM" id="SSF56059">
    <property type="entry name" value="Glutathione synthetase ATP-binding domain-like"/>
    <property type="match status" value="1"/>
</dbReference>
<evidence type="ECO:0000256" key="9">
    <source>
        <dbReference type="ARBA" id="ARBA00023264"/>
    </source>
</evidence>
<dbReference type="Pfam" id="PF00391">
    <property type="entry name" value="PEP-utilizers"/>
    <property type="match status" value="1"/>
</dbReference>
<keyword evidence="1" id="KW-1003">Cell membrane</keyword>
<keyword evidence="5 10" id="KW-1133">Transmembrane helix</keyword>
<dbReference type="GO" id="GO:0008654">
    <property type="term" value="P:phospholipid biosynthetic process"/>
    <property type="evidence" value="ECO:0007669"/>
    <property type="project" value="UniProtKB-KW"/>
</dbReference>
<dbReference type="GO" id="GO:0043772">
    <property type="term" value="F:acyl-phosphate glycerol-3-phosphate acyltransferase activity"/>
    <property type="evidence" value="ECO:0007669"/>
    <property type="project" value="InterPro"/>
</dbReference>
<dbReference type="InterPro" id="IPR002192">
    <property type="entry name" value="PPDK_AMP/ATP-bd"/>
</dbReference>
<feature type="transmembrane region" description="Helical" evidence="10">
    <location>
        <begin position="114"/>
        <end position="136"/>
    </location>
</feature>
<dbReference type="InterPro" id="IPR008279">
    <property type="entry name" value="PEP-util_enz_mobile_dom"/>
</dbReference>
<dbReference type="EMBL" id="CP138348">
    <property type="protein sequence ID" value="WPF88081.1"/>
    <property type="molecule type" value="Genomic_DNA"/>
</dbReference>
<evidence type="ECO:0000259" key="12">
    <source>
        <dbReference type="Pfam" id="PF01326"/>
    </source>
</evidence>
<evidence type="ECO:0000256" key="6">
    <source>
        <dbReference type="ARBA" id="ARBA00023098"/>
    </source>
</evidence>
<feature type="transmembrane region" description="Helical" evidence="10">
    <location>
        <begin position="84"/>
        <end position="102"/>
    </location>
</feature>
<name>A0AAF0Z893_9CHRO</name>
<accession>A0AAF0Z893</accession>
<dbReference type="Gene3D" id="3.50.30.10">
    <property type="entry name" value="Phosphohistidine domain"/>
    <property type="match status" value="1"/>
</dbReference>
<dbReference type="InterPro" id="IPR003811">
    <property type="entry name" value="G3P_acylTferase_PlsY"/>
</dbReference>
<protein>
    <submittedName>
        <fullName evidence="13">Glycerol-3-phosphate acyltransferase</fullName>
    </submittedName>
</protein>
<evidence type="ECO:0000256" key="10">
    <source>
        <dbReference type="SAM" id="Phobius"/>
    </source>
</evidence>
<dbReference type="Pfam" id="PF02660">
    <property type="entry name" value="G3P_acyltransf"/>
    <property type="match status" value="1"/>
</dbReference>
<evidence type="ECO:0000256" key="2">
    <source>
        <dbReference type="ARBA" id="ARBA00022516"/>
    </source>
</evidence>
<proteinExistence type="predicted"/>
<dbReference type="InterPro" id="IPR013815">
    <property type="entry name" value="ATP_grasp_subdomain_1"/>
</dbReference>
<dbReference type="InterPro" id="IPR051549">
    <property type="entry name" value="PEP_Utilizing_Enz"/>
</dbReference>
<dbReference type="Gene3D" id="3.30.1490.20">
    <property type="entry name" value="ATP-grasp fold, A domain"/>
    <property type="match status" value="1"/>
</dbReference>
<evidence type="ECO:0000256" key="7">
    <source>
        <dbReference type="ARBA" id="ARBA00023136"/>
    </source>
</evidence>
<dbReference type="GO" id="GO:0005524">
    <property type="term" value="F:ATP binding"/>
    <property type="evidence" value="ECO:0007669"/>
    <property type="project" value="InterPro"/>
</dbReference>
<dbReference type="PANTHER" id="PTHR43615:SF1">
    <property type="entry name" value="PPDK_N DOMAIN-CONTAINING PROTEIN"/>
    <property type="match status" value="1"/>
</dbReference>
<keyword evidence="4 10" id="KW-0812">Transmembrane</keyword>
<feature type="domain" description="Pyruvate phosphate dikinase AMP/ATP-binding" evidence="12">
    <location>
        <begin position="394"/>
        <end position="442"/>
    </location>
</feature>
<evidence type="ECO:0000256" key="4">
    <source>
        <dbReference type="ARBA" id="ARBA00022692"/>
    </source>
</evidence>
<keyword evidence="9" id="KW-1208">Phospholipid metabolism</keyword>
<dbReference type="SMART" id="SM01207">
    <property type="entry name" value="G3P_acyltransf"/>
    <property type="match status" value="1"/>
</dbReference>
<dbReference type="Pfam" id="PF01326">
    <property type="entry name" value="PPDK_N"/>
    <property type="match status" value="2"/>
</dbReference>
<keyword evidence="8" id="KW-0594">Phospholipid biosynthesis</keyword>